<dbReference type="EMBL" id="PDCK01000043">
    <property type="protein sequence ID" value="PRQ28496.1"/>
    <property type="molecule type" value="Genomic_DNA"/>
</dbReference>
<evidence type="ECO:0000256" key="1">
    <source>
        <dbReference type="SAM" id="MobiDB-lite"/>
    </source>
</evidence>
<dbReference type="AlphaFoldDB" id="A0A2P6Q2V1"/>
<comment type="caution">
    <text evidence="2">The sequence shown here is derived from an EMBL/GenBank/DDBJ whole genome shotgun (WGS) entry which is preliminary data.</text>
</comment>
<keyword evidence="3" id="KW-1185">Reference proteome</keyword>
<sequence length="151" mass="16975">MIHIPERQAPAKRPESDQVPTKEQPEAKRPKLGDPQPEELAGDTPMGLQSDSKEDYHKGLSYCLICCKMVDHIILECPDLSKGSGIYCFVCEGPCKLCDDEHHRKNHFETIMFCDICGEQATHWSDNCSYGTDYRTARCEDAYGDSDIGCV</sequence>
<organism evidence="2 3">
    <name type="scientific">Rosa chinensis</name>
    <name type="common">China rose</name>
    <dbReference type="NCBI Taxonomy" id="74649"/>
    <lineage>
        <taxon>Eukaryota</taxon>
        <taxon>Viridiplantae</taxon>
        <taxon>Streptophyta</taxon>
        <taxon>Embryophyta</taxon>
        <taxon>Tracheophyta</taxon>
        <taxon>Spermatophyta</taxon>
        <taxon>Magnoliopsida</taxon>
        <taxon>eudicotyledons</taxon>
        <taxon>Gunneridae</taxon>
        <taxon>Pentapetalae</taxon>
        <taxon>rosids</taxon>
        <taxon>fabids</taxon>
        <taxon>Rosales</taxon>
        <taxon>Rosaceae</taxon>
        <taxon>Rosoideae</taxon>
        <taxon>Rosoideae incertae sedis</taxon>
        <taxon>Rosa</taxon>
    </lineage>
</organism>
<dbReference type="Proteomes" id="UP000238479">
    <property type="component" value="Chromosome 5"/>
</dbReference>
<proteinExistence type="predicted"/>
<gene>
    <name evidence="2" type="ORF">RchiOBHm_Chr5g0003661</name>
</gene>
<name>A0A2P6Q2V1_ROSCH</name>
<dbReference type="OrthoDB" id="10464825at2759"/>
<evidence type="ECO:0000313" key="3">
    <source>
        <dbReference type="Proteomes" id="UP000238479"/>
    </source>
</evidence>
<accession>A0A2P6Q2V1</accession>
<reference evidence="2 3" key="1">
    <citation type="journal article" date="2018" name="Nat. Genet.">
        <title>The Rosa genome provides new insights in the design of modern roses.</title>
        <authorList>
            <person name="Bendahmane M."/>
        </authorList>
    </citation>
    <scope>NUCLEOTIDE SEQUENCE [LARGE SCALE GENOMIC DNA]</scope>
    <source>
        <strain evidence="3">cv. Old Blush</strain>
    </source>
</reference>
<dbReference type="Gramene" id="PRQ28496">
    <property type="protein sequence ID" value="PRQ28496"/>
    <property type="gene ID" value="RchiOBHm_Chr5g0003661"/>
</dbReference>
<feature type="region of interest" description="Disordered" evidence="1">
    <location>
        <begin position="1"/>
        <end position="52"/>
    </location>
</feature>
<feature type="compositionally biased region" description="Basic and acidic residues" evidence="1">
    <location>
        <begin position="23"/>
        <end position="32"/>
    </location>
</feature>
<protein>
    <submittedName>
        <fullName evidence="2">Putative transcription factor interactor and regulator CCHC(Zn) family</fullName>
    </submittedName>
</protein>
<evidence type="ECO:0000313" key="2">
    <source>
        <dbReference type="EMBL" id="PRQ28496.1"/>
    </source>
</evidence>